<dbReference type="KEGG" id="ebz:J7S26_03305"/>
<dbReference type="InterPro" id="IPR051198">
    <property type="entry name" value="BchE-like"/>
</dbReference>
<keyword evidence="4" id="KW-0408">Iron</keyword>
<dbReference type="PANTHER" id="PTHR43409">
    <property type="entry name" value="ANAEROBIC MAGNESIUM-PROTOPORPHYRIN IX MONOMETHYL ESTER CYCLASE-RELATED"/>
    <property type="match status" value="1"/>
</dbReference>
<dbReference type="PANTHER" id="PTHR43409:SF15">
    <property type="entry name" value="PUTATIVE-RELATED"/>
    <property type="match status" value="1"/>
</dbReference>
<evidence type="ECO:0000313" key="7">
    <source>
        <dbReference type="EMBL" id="QTU84950.1"/>
    </source>
</evidence>
<proteinExistence type="predicted"/>
<evidence type="ECO:0000256" key="5">
    <source>
        <dbReference type="ARBA" id="ARBA00023014"/>
    </source>
</evidence>
<dbReference type="GO" id="GO:0046872">
    <property type="term" value="F:metal ion binding"/>
    <property type="evidence" value="ECO:0007669"/>
    <property type="project" value="UniProtKB-KW"/>
</dbReference>
<comment type="cofactor">
    <cofactor evidence="1">
        <name>[4Fe-4S] cluster</name>
        <dbReference type="ChEBI" id="CHEBI:49883"/>
    </cofactor>
</comment>
<dbReference type="EMBL" id="WPCR01000007">
    <property type="protein sequence ID" value="NHM14476.1"/>
    <property type="molecule type" value="Genomic_DNA"/>
</dbReference>
<accession>A0A9E6MRX4</accession>
<reference evidence="6 8" key="1">
    <citation type="submission" date="2019-11" db="EMBL/GenBank/DDBJ databases">
        <title>Eggerthellaceae novel genus isolated from the rectal contents of marmort.</title>
        <authorList>
            <person name="Zhang G."/>
        </authorList>
    </citation>
    <scope>NUCLEOTIDE SEQUENCE [LARGE SCALE GENOMIC DNA]</scope>
    <source>
        <strain evidence="8">zg-886</strain>
        <strain evidence="6">Zg-886</strain>
    </source>
</reference>
<keyword evidence="2" id="KW-0949">S-adenosyl-L-methionine</keyword>
<dbReference type="Proteomes" id="UP000671910">
    <property type="component" value="Chromosome"/>
</dbReference>
<dbReference type="GO" id="GO:0005829">
    <property type="term" value="C:cytosol"/>
    <property type="evidence" value="ECO:0007669"/>
    <property type="project" value="TreeGrafter"/>
</dbReference>
<dbReference type="InterPro" id="IPR058240">
    <property type="entry name" value="rSAM_sf"/>
</dbReference>
<evidence type="ECO:0000256" key="2">
    <source>
        <dbReference type="ARBA" id="ARBA00022691"/>
    </source>
</evidence>
<dbReference type="RefSeq" id="WP_166339743.1">
    <property type="nucleotide sequence ID" value="NZ_CP072829.1"/>
</dbReference>
<dbReference type="GO" id="GO:0003824">
    <property type="term" value="F:catalytic activity"/>
    <property type="evidence" value="ECO:0007669"/>
    <property type="project" value="InterPro"/>
</dbReference>
<evidence type="ECO:0000256" key="4">
    <source>
        <dbReference type="ARBA" id="ARBA00023004"/>
    </source>
</evidence>
<protein>
    <submittedName>
        <fullName evidence="7">Uncharacterized protein</fullName>
    </submittedName>
</protein>
<dbReference type="GO" id="GO:0051536">
    <property type="term" value="F:iron-sulfur cluster binding"/>
    <property type="evidence" value="ECO:0007669"/>
    <property type="project" value="UniProtKB-KW"/>
</dbReference>
<reference evidence="7" key="2">
    <citation type="submission" date="2021-04" db="EMBL/GenBank/DDBJ databases">
        <title>Novel species in family Eggerthellaceae.</title>
        <authorList>
            <person name="Zhang G."/>
        </authorList>
    </citation>
    <scope>NUCLEOTIDE SEQUENCE</scope>
    <source>
        <strain evidence="7">Zg-886</strain>
    </source>
</reference>
<keyword evidence="5" id="KW-0411">Iron-sulfur</keyword>
<dbReference type="InterPro" id="IPR007197">
    <property type="entry name" value="rSAM"/>
</dbReference>
<keyword evidence="3" id="KW-0479">Metal-binding</keyword>
<evidence type="ECO:0000256" key="1">
    <source>
        <dbReference type="ARBA" id="ARBA00001966"/>
    </source>
</evidence>
<sequence>MSRKILLVEPNYKSKYPPMGLMKIATYYRRRGDDVRFYKGDLKRFAAELLFEEYLEELGDLALGKYQSSLVEHIKTGKLAPLDVIPDFEGTKARSLLKKYRSRYMKKDYPQFDRVGVTTMFTFYWKQIIETIEFVKYFCKPENIMVGGVAATLLADEMYEETGIMPHRGLLDKPGDLDPGDETIIDTLPLDYSILEEIDYVYPANDAYFAYMTRGCVRHCEFCAVPTLEPKYCSYIEVKSKIEEVDRVFGPKRDLLLMDNNVFASRHFNRIIDDIKAAGFEAGASYIPESEYDVALRNLKNGVNDRAYKRKLIRLYDNLSRRLKEEELAEFYIEREKRGCLYVATATKEALLEFDSYVKPLYDRHFKPTKRRRCVDFNQGLDARLANDAKMAKLAEINIRPLRIAFDDIKDRDIYVRAIKLAAKHGIGNLSNYLLYNFKDTPDDLYIRLKINVELCEELDTVIYSFPMKYHPITDGEYFRNRDFIGEHWNRKFIRTIQAVLNATKGKIGRGKSFFEEAFGKDLDEFHKILWMPERFIIHRFTYKDTLAREWWEKFNSLNDEEAAEAKSIVAKNLFTEDVIGAASTPAIAEVLEFYAIRRDS</sequence>
<gene>
    <name evidence="6" type="ORF">GMI68_06825</name>
    <name evidence="7" type="ORF">J7S26_03305</name>
</gene>
<evidence type="ECO:0000256" key="3">
    <source>
        <dbReference type="ARBA" id="ARBA00022723"/>
    </source>
</evidence>
<evidence type="ECO:0000313" key="9">
    <source>
        <dbReference type="Proteomes" id="UP000671910"/>
    </source>
</evidence>
<dbReference type="AlphaFoldDB" id="A0A9E6MRX4"/>
<dbReference type="SUPFAM" id="SSF102114">
    <property type="entry name" value="Radical SAM enzymes"/>
    <property type="match status" value="1"/>
</dbReference>
<dbReference type="SFLD" id="SFLDS00029">
    <property type="entry name" value="Radical_SAM"/>
    <property type="match status" value="1"/>
</dbReference>
<name>A0A9E6MRX4_9ACTN</name>
<organism evidence="7 9">
    <name type="scientific">Xiamenia xianingshaonis</name>
    <dbReference type="NCBI Taxonomy" id="2682776"/>
    <lineage>
        <taxon>Bacteria</taxon>
        <taxon>Bacillati</taxon>
        <taxon>Actinomycetota</taxon>
        <taxon>Coriobacteriia</taxon>
        <taxon>Eggerthellales</taxon>
        <taxon>Eggerthellaceae</taxon>
        <taxon>Xiamenia</taxon>
    </lineage>
</organism>
<dbReference type="EMBL" id="CP072829">
    <property type="protein sequence ID" value="QTU84950.1"/>
    <property type="molecule type" value="Genomic_DNA"/>
</dbReference>
<keyword evidence="8" id="KW-1185">Reference proteome</keyword>
<evidence type="ECO:0000313" key="8">
    <source>
        <dbReference type="Proteomes" id="UP000636394"/>
    </source>
</evidence>
<dbReference type="Proteomes" id="UP000636394">
    <property type="component" value="Unassembled WGS sequence"/>
</dbReference>
<evidence type="ECO:0000313" key="6">
    <source>
        <dbReference type="EMBL" id="NHM14476.1"/>
    </source>
</evidence>